<accession>A0AAX4HZ87</accession>
<dbReference type="AlphaFoldDB" id="A0AAX4HZ87"/>
<evidence type="ECO:0000313" key="1">
    <source>
        <dbReference type="EMBL" id="WQF76112.1"/>
    </source>
</evidence>
<dbReference type="Proteomes" id="UP001322277">
    <property type="component" value="Chromosome 1"/>
</dbReference>
<protein>
    <submittedName>
        <fullName evidence="1">Uncharacterized protein</fullName>
    </submittedName>
</protein>
<dbReference type="RefSeq" id="XP_062773336.1">
    <property type="nucleotide sequence ID" value="XM_062917285.1"/>
</dbReference>
<dbReference type="GeneID" id="87937629"/>
<proteinExistence type="predicted"/>
<reference evidence="2" key="1">
    <citation type="journal article" date="2023" name="bioRxiv">
        <title>Complete genome of the Medicago anthracnose fungus, Colletotrichum destructivum, reveals a mini-chromosome-like region within a core chromosome.</title>
        <authorList>
            <person name="Lapalu N."/>
            <person name="Simon A."/>
            <person name="Lu A."/>
            <person name="Plaumann P.-L."/>
            <person name="Amselem J."/>
            <person name="Pigne S."/>
            <person name="Auger A."/>
            <person name="Koch C."/>
            <person name="Dallery J.-F."/>
            <person name="O'Connell R.J."/>
        </authorList>
    </citation>
    <scope>NUCLEOTIDE SEQUENCE [LARGE SCALE GENOMIC DNA]</scope>
    <source>
        <strain evidence="2">CBS 520.97</strain>
    </source>
</reference>
<keyword evidence="2" id="KW-1185">Reference proteome</keyword>
<name>A0AAX4HZ87_9PEZI</name>
<gene>
    <name evidence="1" type="ORF">CDEST_01126</name>
</gene>
<sequence>MSCEGAETLVFGLVAVDEVLHPRYPDVDVRRPTDFSDCICAPNTSPRSLAGAGAPSTACCSTGSPRSASRTKENRALLREFENDGPWHRYIDEEGKHEIPQGNQVFKAAWMTRREHIIHCKYVLGQTLLWVNAI</sequence>
<dbReference type="EMBL" id="CP137305">
    <property type="protein sequence ID" value="WQF76112.1"/>
    <property type="molecule type" value="Genomic_DNA"/>
</dbReference>
<evidence type="ECO:0000313" key="2">
    <source>
        <dbReference type="Proteomes" id="UP001322277"/>
    </source>
</evidence>
<organism evidence="1 2">
    <name type="scientific">Colletotrichum destructivum</name>
    <dbReference type="NCBI Taxonomy" id="34406"/>
    <lineage>
        <taxon>Eukaryota</taxon>
        <taxon>Fungi</taxon>
        <taxon>Dikarya</taxon>
        <taxon>Ascomycota</taxon>
        <taxon>Pezizomycotina</taxon>
        <taxon>Sordariomycetes</taxon>
        <taxon>Hypocreomycetidae</taxon>
        <taxon>Glomerellales</taxon>
        <taxon>Glomerellaceae</taxon>
        <taxon>Colletotrichum</taxon>
        <taxon>Colletotrichum destructivum species complex</taxon>
    </lineage>
</organism>
<dbReference type="KEGG" id="cdet:87937629"/>